<dbReference type="AlphaFoldDB" id="A0A5C3KND8"/>
<evidence type="ECO:0000313" key="2">
    <source>
        <dbReference type="Proteomes" id="UP000307440"/>
    </source>
</evidence>
<reference evidence="1 2" key="1">
    <citation type="journal article" date="2019" name="Nat. Ecol. Evol.">
        <title>Megaphylogeny resolves global patterns of mushroom evolution.</title>
        <authorList>
            <person name="Varga T."/>
            <person name="Krizsan K."/>
            <person name="Foldi C."/>
            <person name="Dima B."/>
            <person name="Sanchez-Garcia M."/>
            <person name="Sanchez-Ramirez S."/>
            <person name="Szollosi G.J."/>
            <person name="Szarkandi J.G."/>
            <person name="Papp V."/>
            <person name="Albert L."/>
            <person name="Andreopoulos W."/>
            <person name="Angelini C."/>
            <person name="Antonin V."/>
            <person name="Barry K.W."/>
            <person name="Bougher N.L."/>
            <person name="Buchanan P."/>
            <person name="Buyck B."/>
            <person name="Bense V."/>
            <person name="Catcheside P."/>
            <person name="Chovatia M."/>
            <person name="Cooper J."/>
            <person name="Damon W."/>
            <person name="Desjardin D."/>
            <person name="Finy P."/>
            <person name="Geml J."/>
            <person name="Haridas S."/>
            <person name="Hughes K."/>
            <person name="Justo A."/>
            <person name="Karasinski D."/>
            <person name="Kautmanova I."/>
            <person name="Kiss B."/>
            <person name="Kocsube S."/>
            <person name="Kotiranta H."/>
            <person name="LaButti K.M."/>
            <person name="Lechner B.E."/>
            <person name="Liimatainen K."/>
            <person name="Lipzen A."/>
            <person name="Lukacs Z."/>
            <person name="Mihaltcheva S."/>
            <person name="Morgado L.N."/>
            <person name="Niskanen T."/>
            <person name="Noordeloos M.E."/>
            <person name="Ohm R.A."/>
            <person name="Ortiz-Santana B."/>
            <person name="Ovrebo C."/>
            <person name="Racz N."/>
            <person name="Riley R."/>
            <person name="Savchenko A."/>
            <person name="Shiryaev A."/>
            <person name="Soop K."/>
            <person name="Spirin V."/>
            <person name="Szebenyi C."/>
            <person name="Tomsovsky M."/>
            <person name="Tulloss R.E."/>
            <person name="Uehling J."/>
            <person name="Grigoriev I.V."/>
            <person name="Vagvolgyi C."/>
            <person name="Papp T."/>
            <person name="Martin F.M."/>
            <person name="Miettinen O."/>
            <person name="Hibbett D.S."/>
            <person name="Nagy L.G."/>
        </authorList>
    </citation>
    <scope>NUCLEOTIDE SEQUENCE [LARGE SCALE GENOMIC DNA]</scope>
    <source>
        <strain evidence="1 2">CBS 121175</strain>
    </source>
</reference>
<dbReference type="Proteomes" id="UP000307440">
    <property type="component" value="Unassembled WGS sequence"/>
</dbReference>
<gene>
    <name evidence="1" type="ORF">FA15DRAFT_65230</name>
</gene>
<name>A0A5C3KND8_COPMA</name>
<sequence length="111" mass="12247">MRKVNGLQTPGRFVSRPYEFRIPPNLLSGTVPGSARMDRTASRANISSMHLGSSNWKRGRVSNFVRVLPGSIHSRVTSRVSLGRREHFNMDCADKSVPYPLPGPDVWIGGG</sequence>
<dbReference type="EMBL" id="ML210257">
    <property type="protein sequence ID" value="TFK21802.1"/>
    <property type="molecule type" value="Genomic_DNA"/>
</dbReference>
<organism evidence="1 2">
    <name type="scientific">Coprinopsis marcescibilis</name>
    <name type="common">Agaric fungus</name>
    <name type="synonym">Psathyrella marcescibilis</name>
    <dbReference type="NCBI Taxonomy" id="230819"/>
    <lineage>
        <taxon>Eukaryota</taxon>
        <taxon>Fungi</taxon>
        <taxon>Dikarya</taxon>
        <taxon>Basidiomycota</taxon>
        <taxon>Agaricomycotina</taxon>
        <taxon>Agaricomycetes</taxon>
        <taxon>Agaricomycetidae</taxon>
        <taxon>Agaricales</taxon>
        <taxon>Agaricineae</taxon>
        <taxon>Psathyrellaceae</taxon>
        <taxon>Coprinopsis</taxon>
    </lineage>
</organism>
<protein>
    <submittedName>
        <fullName evidence="1">Uncharacterized protein</fullName>
    </submittedName>
</protein>
<keyword evidence="2" id="KW-1185">Reference proteome</keyword>
<evidence type="ECO:0000313" key="1">
    <source>
        <dbReference type="EMBL" id="TFK21802.1"/>
    </source>
</evidence>
<proteinExistence type="predicted"/>
<accession>A0A5C3KND8</accession>